<reference evidence="7" key="1">
    <citation type="submission" date="2018-05" db="EMBL/GenBank/DDBJ databases">
        <authorList>
            <person name="Lanie J.A."/>
            <person name="Ng W.-L."/>
            <person name="Kazmierczak K.M."/>
            <person name="Andrzejewski T.M."/>
            <person name="Davidsen T.M."/>
            <person name="Wayne K.J."/>
            <person name="Tettelin H."/>
            <person name="Glass J.I."/>
            <person name="Rusch D."/>
            <person name="Podicherti R."/>
            <person name="Tsui H.-C.T."/>
            <person name="Winkler M.E."/>
        </authorList>
    </citation>
    <scope>NUCLEOTIDE SEQUENCE</scope>
</reference>
<organism evidence="7">
    <name type="scientific">marine metagenome</name>
    <dbReference type="NCBI Taxonomy" id="408172"/>
    <lineage>
        <taxon>unclassified sequences</taxon>
        <taxon>metagenomes</taxon>
        <taxon>ecological metagenomes</taxon>
    </lineage>
</organism>
<dbReference type="AlphaFoldDB" id="A0A382CM13"/>
<protein>
    <recommendedName>
        <fullName evidence="6">4Fe-4S ferredoxin-type domain-containing protein</fullName>
    </recommendedName>
</protein>
<dbReference type="InterPro" id="IPR017896">
    <property type="entry name" value="4Fe4S_Fe-S-bd"/>
</dbReference>
<dbReference type="Pfam" id="PF02754">
    <property type="entry name" value="CCG"/>
    <property type="match status" value="1"/>
</dbReference>
<name>A0A382CM13_9ZZZZ</name>
<dbReference type="InterPro" id="IPR004017">
    <property type="entry name" value="Cys_rich_dom"/>
</dbReference>
<dbReference type="InterPro" id="IPR017900">
    <property type="entry name" value="4Fe4S_Fe_S_CS"/>
</dbReference>
<keyword evidence="2" id="KW-0479">Metal-binding</keyword>
<keyword evidence="1" id="KW-0004">4Fe-4S</keyword>
<dbReference type="InterPro" id="IPR051460">
    <property type="entry name" value="HdrC_iron-sulfur_subunit"/>
</dbReference>
<gene>
    <name evidence="7" type="ORF">METZ01_LOCUS179191</name>
</gene>
<accession>A0A382CM13</accession>
<evidence type="ECO:0000313" key="7">
    <source>
        <dbReference type="EMBL" id="SVB26337.1"/>
    </source>
</evidence>
<keyword evidence="4" id="KW-0408">Iron</keyword>
<dbReference type="GO" id="GO:0005886">
    <property type="term" value="C:plasma membrane"/>
    <property type="evidence" value="ECO:0007669"/>
    <property type="project" value="TreeGrafter"/>
</dbReference>
<dbReference type="EMBL" id="UINC01034852">
    <property type="protein sequence ID" value="SVB26337.1"/>
    <property type="molecule type" value="Genomic_DNA"/>
</dbReference>
<keyword evidence="3" id="KW-0560">Oxidoreductase</keyword>
<dbReference type="SUPFAM" id="SSF46548">
    <property type="entry name" value="alpha-helical ferredoxin"/>
    <property type="match status" value="1"/>
</dbReference>
<dbReference type="GO" id="GO:0016491">
    <property type="term" value="F:oxidoreductase activity"/>
    <property type="evidence" value="ECO:0007669"/>
    <property type="project" value="UniProtKB-KW"/>
</dbReference>
<dbReference type="Pfam" id="PF13534">
    <property type="entry name" value="Fer4_17"/>
    <property type="match status" value="1"/>
</dbReference>
<proteinExistence type="predicted"/>
<dbReference type="GO" id="GO:0046872">
    <property type="term" value="F:metal ion binding"/>
    <property type="evidence" value="ECO:0007669"/>
    <property type="project" value="UniProtKB-KW"/>
</dbReference>
<evidence type="ECO:0000259" key="6">
    <source>
        <dbReference type="PROSITE" id="PS51379"/>
    </source>
</evidence>
<dbReference type="GO" id="GO:0051539">
    <property type="term" value="F:4 iron, 4 sulfur cluster binding"/>
    <property type="evidence" value="ECO:0007669"/>
    <property type="project" value="UniProtKB-KW"/>
</dbReference>
<dbReference type="PANTHER" id="PTHR43255:SF1">
    <property type="entry name" value="IRON-SULFUR-BINDING OXIDOREDUCTASE FADF-RELATED"/>
    <property type="match status" value="1"/>
</dbReference>
<evidence type="ECO:0000256" key="3">
    <source>
        <dbReference type="ARBA" id="ARBA00023002"/>
    </source>
</evidence>
<keyword evidence="5" id="KW-0411">Iron-sulfur</keyword>
<feature type="domain" description="4Fe-4S ferredoxin-type" evidence="6">
    <location>
        <begin position="14"/>
        <end position="44"/>
    </location>
</feature>
<sequence>MAEALTGFLKSLDDRVERILNACTACGDCVSVCPTPQGAGIDTIDPKGIALGILDILRNGHEGLAASRQWATACCGTGACLTSCSHGINPRFMLSMACRAMKEKTPEEDRRVAGKEAFKGMTRGVRVLSRLQLAPDLLERLSPSSHPTITEPPDLIFYTGCNLLKTPHIGLLCLDVLDRLDIKYEVHGGPANCCGILQLRAGDTANAGRQGFKTIGRFAQTKTKEILSWCPTCHILFEETHLPSSQAELETEPPFDMTMFAVYLSRHIDELRPMMTNPVNKRVALCEFSVAEEVTQGVVAVLSCIPGLEIVDLEMDRIAYTLVATRSVPEHGKRMLAKLLHSAEDAGVTTLAGIYHSDHRELSAHEDAWPYEIINFMELIGESMGITRPDVFKRLKLMQDVDAIVAASREYIDENDLNPEEVREIVLKDLLSEQFLPIDRSQHPTW</sequence>
<dbReference type="PROSITE" id="PS51379">
    <property type="entry name" value="4FE4S_FER_2"/>
    <property type="match status" value="1"/>
</dbReference>
<evidence type="ECO:0000256" key="1">
    <source>
        <dbReference type="ARBA" id="ARBA00022485"/>
    </source>
</evidence>
<dbReference type="PROSITE" id="PS00198">
    <property type="entry name" value="4FE4S_FER_1"/>
    <property type="match status" value="1"/>
</dbReference>
<dbReference type="PANTHER" id="PTHR43255">
    <property type="entry name" value="IRON-SULFUR-BINDING OXIDOREDUCTASE FADF-RELATED-RELATED"/>
    <property type="match status" value="1"/>
</dbReference>
<evidence type="ECO:0000256" key="2">
    <source>
        <dbReference type="ARBA" id="ARBA00022723"/>
    </source>
</evidence>
<evidence type="ECO:0000256" key="4">
    <source>
        <dbReference type="ARBA" id="ARBA00023004"/>
    </source>
</evidence>
<evidence type="ECO:0000256" key="5">
    <source>
        <dbReference type="ARBA" id="ARBA00023014"/>
    </source>
</evidence>